<dbReference type="CDD" id="cd15482">
    <property type="entry name" value="Sialidase_non-viral"/>
    <property type="match status" value="1"/>
</dbReference>
<feature type="non-terminal residue" evidence="2">
    <location>
        <position position="1"/>
    </location>
</feature>
<gene>
    <name evidence="2" type="ORF">CYMTET_21022</name>
</gene>
<protein>
    <recommendedName>
        <fullName evidence="1">Sialidase domain-containing protein</fullName>
    </recommendedName>
</protein>
<dbReference type="EMBL" id="LGRX02010303">
    <property type="protein sequence ID" value="KAK3270588.1"/>
    <property type="molecule type" value="Genomic_DNA"/>
</dbReference>
<dbReference type="InterPro" id="IPR036278">
    <property type="entry name" value="Sialidase_sf"/>
</dbReference>
<accession>A0AAE0L3E6</accession>
<reference evidence="2 3" key="1">
    <citation type="journal article" date="2015" name="Genome Biol. Evol.">
        <title>Comparative Genomics of a Bacterivorous Green Alga Reveals Evolutionary Causalities and Consequences of Phago-Mixotrophic Mode of Nutrition.</title>
        <authorList>
            <person name="Burns J.A."/>
            <person name="Paasch A."/>
            <person name="Narechania A."/>
            <person name="Kim E."/>
        </authorList>
    </citation>
    <scope>NUCLEOTIDE SEQUENCE [LARGE SCALE GENOMIC DNA]</scope>
    <source>
        <strain evidence="2 3">PLY_AMNH</strain>
    </source>
</reference>
<proteinExistence type="predicted"/>
<dbReference type="PANTHER" id="PTHR43752:SF2">
    <property type="entry name" value="BNR_ASP-BOX REPEAT FAMILY PROTEIN"/>
    <property type="match status" value="1"/>
</dbReference>
<evidence type="ECO:0000313" key="2">
    <source>
        <dbReference type="EMBL" id="KAK3270588.1"/>
    </source>
</evidence>
<organism evidence="2 3">
    <name type="scientific">Cymbomonas tetramitiformis</name>
    <dbReference type="NCBI Taxonomy" id="36881"/>
    <lineage>
        <taxon>Eukaryota</taxon>
        <taxon>Viridiplantae</taxon>
        <taxon>Chlorophyta</taxon>
        <taxon>Pyramimonadophyceae</taxon>
        <taxon>Pyramimonadales</taxon>
        <taxon>Pyramimonadaceae</taxon>
        <taxon>Cymbomonas</taxon>
    </lineage>
</organism>
<keyword evidence="3" id="KW-1185">Reference proteome</keyword>
<sequence>IALLRLSNGHLIVCFNDSPAARNQLRLAESSDGGRSWQTVAELEAGHSGLNYAYPTLIQDGDSVVAVYSITRRGSLHSGYSQPPEASGIRVAVVRLASLIS</sequence>
<dbReference type="InterPro" id="IPR011040">
    <property type="entry name" value="Sialidase"/>
</dbReference>
<dbReference type="Gene3D" id="2.120.10.10">
    <property type="match status" value="1"/>
</dbReference>
<evidence type="ECO:0000259" key="1">
    <source>
        <dbReference type="Pfam" id="PF13088"/>
    </source>
</evidence>
<feature type="domain" description="Sialidase" evidence="1">
    <location>
        <begin position="1"/>
        <end position="65"/>
    </location>
</feature>
<dbReference type="PANTHER" id="PTHR43752">
    <property type="entry name" value="BNR/ASP-BOX REPEAT FAMILY PROTEIN"/>
    <property type="match status" value="1"/>
</dbReference>
<dbReference type="Proteomes" id="UP001190700">
    <property type="component" value="Unassembled WGS sequence"/>
</dbReference>
<evidence type="ECO:0000313" key="3">
    <source>
        <dbReference type="Proteomes" id="UP001190700"/>
    </source>
</evidence>
<comment type="caution">
    <text evidence="2">The sequence shown here is derived from an EMBL/GenBank/DDBJ whole genome shotgun (WGS) entry which is preliminary data.</text>
</comment>
<dbReference type="AlphaFoldDB" id="A0AAE0L3E6"/>
<dbReference type="SUPFAM" id="SSF50939">
    <property type="entry name" value="Sialidases"/>
    <property type="match status" value="1"/>
</dbReference>
<name>A0AAE0L3E6_9CHLO</name>
<dbReference type="Pfam" id="PF13088">
    <property type="entry name" value="BNR_2"/>
    <property type="match status" value="1"/>
</dbReference>